<reference evidence="4 5" key="1">
    <citation type="submission" date="2021-03" db="EMBL/GenBank/DDBJ databases">
        <title>Enterococcal diversity collection.</title>
        <authorList>
            <person name="Gilmore M.S."/>
            <person name="Schwartzman J."/>
            <person name="Van Tyne D."/>
            <person name="Martin M."/>
            <person name="Earl A.M."/>
            <person name="Manson A.L."/>
            <person name="Straub T."/>
            <person name="Salamzade R."/>
            <person name="Saavedra J."/>
            <person name="Lebreton F."/>
            <person name="Prichula J."/>
            <person name="Schaufler K."/>
            <person name="Gaca A."/>
            <person name="Sgardioli B."/>
            <person name="Wagenaar J."/>
            <person name="Strong T."/>
        </authorList>
    </citation>
    <scope>NUCLEOTIDE SEQUENCE [LARGE SCALE GENOMIC DNA]</scope>
    <source>
        <strain evidence="4 5">669A</strain>
    </source>
</reference>
<dbReference type="Gene3D" id="3.40.50.2300">
    <property type="match status" value="1"/>
</dbReference>
<dbReference type="PANTHER" id="PTHR37299">
    <property type="entry name" value="TRANSCRIPTIONAL REGULATOR-RELATED"/>
    <property type="match status" value="1"/>
</dbReference>
<evidence type="ECO:0000259" key="2">
    <source>
        <dbReference type="PROSITE" id="PS50110"/>
    </source>
</evidence>
<dbReference type="PROSITE" id="PS50930">
    <property type="entry name" value="HTH_LYTTR"/>
    <property type="match status" value="1"/>
</dbReference>
<evidence type="ECO:0000259" key="3">
    <source>
        <dbReference type="PROSITE" id="PS50930"/>
    </source>
</evidence>
<protein>
    <submittedName>
        <fullName evidence="4">Response regulator transcription factor</fullName>
    </submittedName>
</protein>
<evidence type="ECO:0000313" key="5">
    <source>
        <dbReference type="Proteomes" id="UP000664601"/>
    </source>
</evidence>
<dbReference type="InterPro" id="IPR001789">
    <property type="entry name" value="Sig_transdc_resp-reg_receiver"/>
</dbReference>
<evidence type="ECO:0000313" key="4">
    <source>
        <dbReference type="EMBL" id="MBO1307184.1"/>
    </source>
</evidence>
<keyword evidence="1" id="KW-0597">Phosphoprotein</keyword>
<dbReference type="SMART" id="SM00850">
    <property type="entry name" value="LytTR"/>
    <property type="match status" value="1"/>
</dbReference>
<proteinExistence type="predicted"/>
<dbReference type="PROSITE" id="PS50110">
    <property type="entry name" value="RESPONSE_REGULATORY"/>
    <property type="match status" value="1"/>
</dbReference>
<keyword evidence="5" id="KW-1185">Reference proteome</keyword>
<dbReference type="Pfam" id="PF04397">
    <property type="entry name" value="LytTR"/>
    <property type="match status" value="1"/>
</dbReference>
<gene>
    <name evidence="4" type="ORF">JZO70_13485</name>
</gene>
<dbReference type="RefSeq" id="WP_207674112.1">
    <property type="nucleotide sequence ID" value="NZ_JAFREM010000020.1"/>
</dbReference>
<dbReference type="InterPro" id="IPR046947">
    <property type="entry name" value="LytR-like"/>
</dbReference>
<evidence type="ECO:0000256" key="1">
    <source>
        <dbReference type="PROSITE-ProRule" id="PRU00169"/>
    </source>
</evidence>
<dbReference type="EMBL" id="JAFREM010000020">
    <property type="protein sequence ID" value="MBO1307184.1"/>
    <property type="molecule type" value="Genomic_DNA"/>
</dbReference>
<dbReference type="Pfam" id="PF00072">
    <property type="entry name" value="Response_reg"/>
    <property type="match status" value="1"/>
</dbReference>
<organism evidence="4 5">
    <name type="scientific">Candidatus Enterococcus moelleringii</name>
    <dbReference type="NCBI Taxonomy" id="2815325"/>
    <lineage>
        <taxon>Bacteria</taxon>
        <taxon>Bacillati</taxon>
        <taxon>Bacillota</taxon>
        <taxon>Bacilli</taxon>
        <taxon>Lactobacillales</taxon>
        <taxon>Enterococcaceae</taxon>
        <taxon>Enterococcus</taxon>
    </lineage>
</organism>
<feature type="domain" description="Response regulatory" evidence="2">
    <location>
        <begin position="3"/>
        <end position="121"/>
    </location>
</feature>
<dbReference type="InterPro" id="IPR007492">
    <property type="entry name" value="LytTR_DNA-bd_dom"/>
</dbReference>
<dbReference type="Proteomes" id="UP000664601">
    <property type="component" value="Unassembled WGS sequence"/>
</dbReference>
<dbReference type="InterPro" id="IPR011006">
    <property type="entry name" value="CheY-like_superfamily"/>
</dbReference>
<comment type="caution">
    <text evidence="4">The sequence shown here is derived from an EMBL/GenBank/DDBJ whole genome shotgun (WGS) entry which is preliminary data.</text>
</comment>
<feature type="domain" description="HTH LytTR-type" evidence="3">
    <location>
        <begin position="133"/>
        <end position="232"/>
    </location>
</feature>
<dbReference type="SMART" id="SM00448">
    <property type="entry name" value="REC"/>
    <property type="match status" value="1"/>
</dbReference>
<sequence>MIRIYICDDEKRVAEEIHHYVTGYFIAQPTEYEVVEFYRGEDLLSRAKKERAELIFLDIDLKDSHGIQIAQAIRQFDKKVKIVFITNHTNYKGQAFSVHAFGYIDKPVDRAGIYEQLDEVKNYLLDEKNDVIFKFDTTEGLIELELKDILYFVNENRKVSIVTLSGQYAMKQKISTLEKQLLDYHFKSPHASFLVNLDYVTDIKNYNVYMIEGIEIPLSQRKSIEFRKAVSEYLAQIIRLCKEVSYD</sequence>
<dbReference type="Gene3D" id="2.40.50.1020">
    <property type="entry name" value="LytTr DNA-binding domain"/>
    <property type="match status" value="1"/>
</dbReference>
<feature type="modified residue" description="4-aspartylphosphate" evidence="1">
    <location>
        <position position="58"/>
    </location>
</feature>
<accession>A0ABS3LC29</accession>
<dbReference type="SUPFAM" id="SSF52172">
    <property type="entry name" value="CheY-like"/>
    <property type="match status" value="1"/>
</dbReference>
<dbReference type="PANTHER" id="PTHR37299:SF1">
    <property type="entry name" value="STAGE 0 SPORULATION PROTEIN A HOMOLOG"/>
    <property type="match status" value="1"/>
</dbReference>
<name>A0ABS3LC29_9ENTE</name>